<protein>
    <submittedName>
        <fullName evidence="1">Unnamed protein product</fullName>
    </submittedName>
</protein>
<keyword evidence="2" id="KW-1185">Reference proteome</keyword>
<proteinExistence type="predicted"/>
<evidence type="ECO:0000313" key="1">
    <source>
        <dbReference type="EMBL" id="GME95790.1"/>
    </source>
</evidence>
<dbReference type="EMBL" id="BSXS01009539">
    <property type="protein sequence ID" value="GME95790.1"/>
    <property type="molecule type" value="Genomic_DNA"/>
</dbReference>
<organism evidence="1 2">
    <name type="scientific">Ambrosiozyma monospora</name>
    <name type="common">Yeast</name>
    <name type="synonym">Endomycopsis monosporus</name>
    <dbReference type="NCBI Taxonomy" id="43982"/>
    <lineage>
        <taxon>Eukaryota</taxon>
        <taxon>Fungi</taxon>
        <taxon>Dikarya</taxon>
        <taxon>Ascomycota</taxon>
        <taxon>Saccharomycotina</taxon>
        <taxon>Pichiomycetes</taxon>
        <taxon>Pichiales</taxon>
        <taxon>Pichiaceae</taxon>
        <taxon>Ambrosiozyma</taxon>
    </lineage>
</organism>
<sequence>MSILDALSSRKAAFLGYLTASTFLAGYAVFDALSERPNLYSAGIKVSQGAHIIALANWFVCMSLVLGKTFQRLMFGELRIIEVEHIYEQSWFTITNLLMTMALFRYDSNLLIFVLVTGLLFLKVFHWILTDRLDFLFQQQQQLTGNDYRIRDIVLSKPTFTLIVFLIIDYKIVMGCIDHSFVYSADVFVVFGLDFLMVYLDLLESTLKFVLNIVEMIILAYQRDDDEEVWENKVWLSKIGLIFISLFRFLALGFVFIGLIYAYTIPVNFTRDGYLAVIKLIEQLKDLIYLIRARRELERNLKDATEEDLERDDLCIICRDDMSLDQPTNHHRNFPKKLNCGHVLHYGCLKSWLEMSHVCPTCRREVFKPRSGRATPPANNEEGRAAPNGQPEQGNVNQQPQQQREGNGINPQQNQDQQHHNENPIPNEGTHLNERATATGEPIVGGSTPTPTVTTNTTTTTTGTTTAINGTNRFTIRLPNTAVIPPDWSILPLRRISNNTESPPPAGTTNNANPTVGNSTGSSSGSSSGSAAANLLYRPLESGSKKQYELLLNNNAVFKLSVVENNNRRRVSAQTDSSNGFGNGSRGIAEEGAEEIL</sequence>
<gene>
    <name evidence="1" type="ORF">Amon02_000981900</name>
</gene>
<accession>A0ACB5TVR9</accession>
<name>A0ACB5TVR9_AMBMO</name>
<comment type="caution">
    <text evidence="1">The sequence shown here is derived from an EMBL/GenBank/DDBJ whole genome shotgun (WGS) entry which is preliminary data.</text>
</comment>
<reference evidence="1" key="1">
    <citation type="submission" date="2023-04" db="EMBL/GenBank/DDBJ databases">
        <title>Ambrosiozyma monospora NBRC 10751.</title>
        <authorList>
            <person name="Ichikawa N."/>
            <person name="Sato H."/>
            <person name="Tonouchi N."/>
        </authorList>
    </citation>
    <scope>NUCLEOTIDE SEQUENCE</scope>
    <source>
        <strain evidence="1">NBRC 10751</strain>
    </source>
</reference>
<dbReference type="Proteomes" id="UP001165064">
    <property type="component" value="Unassembled WGS sequence"/>
</dbReference>
<evidence type="ECO:0000313" key="2">
    <source>
        <dbReference type="Proteomes" id="UP001165064"/>
    </source>
</evidence>